<proteinExistence type="predicted"/>
<evidence type="ECO:0000313" key="3">
    <source>
        <dbReference type="Proteomes" id="UP000253688"/>
    </source>
</evidence>
<gene>
    <name evidence="2" type="ORF">DC346_12515</name>
</gene>
<accession>A0A365PGT6</accession>
<reference evidence="2 3" key="1">
    <citation type="submission" date="2018-04" db="EMBL/GenBank/DDBJ databases">
        <title>Acinetobacter junii Genome sequencing and assembly.</title>
        <authorList>
            <person name="Su J."/>
            <person name="Rensing C."/>
            <person name="Mazhar H.S."/>
        </authorList>
    </citation>
    <scope>NUCLEOTIDE SEQUENCE [LARGE SCALE GENOMIC DNA]</scope>
    <source>
        <strain evidence="2 3">SC22</strain>
    </source>
</reference>
<feature type="signal peptide" evidence="1">
    <location>
        <begin position="1"/>
        <end position="18"/>
    </location>
</feature>
<dbReference type="RefSeq" id="WP_112986473.1">
    <property type="nucleotide sequence ID" value="NZ_CP131470.1"/>
</dbReference>
<evidence type="ECO:0000256" key="1">
    <source>
        <dbReference type="SAM" id="SignalP"/>
    </source>
</evidence>
<evidence type="ECO:0000313" key="2">
    <source>
        <dbReference type="EMBL" id="RBA45248.1"/>
    </source>
</evidence>
<organism evidence="2 3">
    <name type="scientific">Acinetobacter junii</name>
    <dbReference type="NCBI Taxonomy" id="40215"/>
    <lineage>
        <taxon>Bacteria</taxon>
        <taxon>Pseudomonadati</taxon>
        <taxon>Pseudomonadota</taxon>
        <taxon>Gammaproteobacteria</taxon>
        <taxon>Moraxellales</taxon>
        <taxon>Moraxellaceae</taxon>
        <taxon>Acinetobacter</taxon>
    </lineage>
</organism>
<name>A0A365PGT6_ACIJU</name>
<protein>
    <submittedName>
        <fullName evidence="2">Uncharacterized protein</fullName>
    </submittedName>
</protein>
<keyword evidence="1" id="KW-0732">Signal</keyword>
<feature type="chain" id="PRO_5017024534" evidence="1">
    <location>
        <begin position="19"/>
        <end position="187"/>
    </location>
</feature>
<dbReference type="AlphaFoldDB" id="A0A365PGT6"/>
<dbReference type="Proteomes" id="UP000253688">
    <property type="component" value="Unassembled WGS sequence"/>
</dbReference>
<sequence>MKVIFALVFLFSLQIAHAANELRCEKDFDHIQHIFYQKEHDIFKNRTVNDLLTHIETYYYSQQFKHLHPKSVFFIDHWLPEQEYLNKLSVLFDDQTQITYKISKPFANFVLDNKEICIVKNEIELESFTEITSILGADFFIRYVGHDQWFIFPYDENISEKDFEEFFPNFPKDIFLPQVGIINIIEK</sequence>
<comment type="caution">
    <text evidence="2">The sequence shown here is derived from an EMBL/GenBank/DDBJ whole genome shotgun (WGS) entry which is preliminary data.</text>
</comment>
<dbReference type="EMBL" id="QEWH01000073">
    <property type="protein sequence ID" value="RBA45248.1"/>
    <property type="molecule type" value="Genomic_DNA"/>
</dbReference>